<name>A0ABY5P649_9LACT</name>
<proteinExistence type="predicted"/>
<organism evidence="2 3">
    <name type="scientific">Fundicoccus culcitae</name>
    <dbReference type="NCBI Taxonomy" id="2969821"/>
    <lineage>
        <taxon>Bacteria</taxon>
        <taxon>Bacillati</taxon>
        <taxon>Bacillota</taxon>
        <taxon>Bacilli</taxon>
        <taxon>Lactobacillales</taxon>
        <taxon>Aerococcaceae</taxon>
        <taxon>Fundicoccus</taxon>
    </lineage>
</organism>
<keyword evidence="3" id="KW-1185">Reference proteome</keyword>
<dbReference type="PROSITE" id="PS51721">
    <property type="entry name" value="G_CP"/>
    <property type="match status" value="1"/>
</dbReference>
<dbReference type="NCBIfam" id="TIGR03597">
    <property type="entry name" value="GTPase_YqeH"/>
    <property type="match status" value="1"/>
</dbReference>
<protein>
    <submittedName>
        <fullName evidence="2">Ribosome biogenesis GTPase YqeH</fullName>
    </submittedName>
</protein>
<dbReference type="EMBL" id="CP102453">
    <property type="protein sequence ID" value="UUX34197.1"/>
    <property type="molecule type" value="Genomic_DNA"/>
</dbReference>
<dbReference type="InterPro" id="IPR048422">
    <property type="entry name" value="NOA1/YqeH-like_C"/>
</dbReference>
<dbReference type="InterPro" id="IPR006073">
    <property type="entry name" value="GTP-bd"/>
</dbReference>
<gene>
    <name evidence="2" type="primary">yqeH</name>
    <name evidence="2" type="ORF">NRE15_00570</name>
</gene>
<dbReference type="Pfam" id="PF21516">
    <property type="entry name" value="YqeH-like_C"/>
    <property type="match status" value="1"/>
</dbReference>
<dbReference type="Pfam" id="PF01926">
    <property type="entry name" value="MMR_HSR1"/>
    <property type="match status" value="1"/>
</dbReference>
<dbReference type="InterPro" id="IPR050896">
    <property type="entry name" value="Mito_lipid_metab_GTPase"/>
</dbReference>
<dbReference type="RefSeq" id="WP_313793700.1">
    <property type="nucleotide sequence ID" value="NZ_CP102453.1"/>
</dbReference>
<reference evidence="2 3" key="1">
    <citation type="submission" date="2022-08" db="EMBL/GenBank/DDBJ databases">
        <title>Aerococcaceae sp. nov isolated from spoiled eye mask.</title>
        <authorList>
            <person name="Zhou G."/>
            <person name="Xie X.-B."/>
            <person name="Shi Q.-S."/>
            <person name="Wang Y.-S."/>
            <person name="Wen X."/>
            <person name="Peng H."/>
            <person name="Yang X.-J."/>
            <person name="Tao H.-B."/>
            <person name="Huang X.-M."/>
        </authorList>
    </citation>
    <scope>NUCLEOTIDE SEQUENCE [LARGE SCALE GENOMIC DNA]</scope>
    <source>
        <strain evidence="3">DM20194951</strain>
    </source>
</reference>
<dbReference type="Gene3D" id="3.40.50.300">
    <property type="entry name" value="P-loop containing nucleotide triphosphate hydrolases"/>
    <property type="match status" value="1"/>
</dbReference>
<dbReference type="Proteomes" id="UP001315967">
    <property type="component" value="Chromosome"/>
</dbReference>
<sequence length="369" mass="41576">MTDIIQCVGCGSIIQTTDPEQAGYLPASALEKSLEKGTLYCQRCFKLRHYNQLQDLTISDDVFLDKLSEIAEDKAFVICMIDIFDVEGSLIHGLPRFIGNQPFIVFVNKMDLLPKSTNQKRVKQWIQRLLKDNGLYPNDIILGSASKNNTLADLREIIEKEARNSNIYIVGVTNVGKSTLINHLIEYYGGDKEVITTSNHPGTTLDMIKVPVNDKYAIIDTPGVIHRTQLTLHLNREELKMVLPNKMIKPTTFQLNPDQTIFIGGIGRVDFIKGEKTSFTFYVSNNLYLHRTKTERATTFYDDHIGELLQPPFKENLESFGDLSARTIKLSANQDIAISGLGWFTVNHDVEVVLWIPKGVGVSIRDSII</sequence>
<evidence type="ECO:0000313" key="2">
    <source>
        <dbReference type="EMBL" id="UUX34197.1"/>
    </source>
</evidence>
<dbReference type="SUPFAM" id="SSF52540">
    <property type="entry name" value="P-loop containing nucleoside triphosphate hydrolases"/>
    <property type="match status" value="1"/>
</dbReference>
<dbReference type="PANTHER" id="PTHR46434:SF1">
    <property type="entry name" value="GENETIC INTERACTOR OF PROHIBITINS 3, MITOCHONDRIAL"/>
    <property type="match status" value="1"/>
</dbReference>
<evidence type="ECO:0000259" key="1">
    <source>
        <dbReference type="PROSITE" id="PS51721"/>
    </source>
</evidence>
<evidence type="ECO:0000313" key="3">
    <source>
        <dbReference type="Proteomes" id="UP001315967"/>
    </source>
</evidence>
<accession>A0ABY5P649</accession>
<dbReference type="InterPro" id="IPR019988">
    <property type="entry name" value="GTP-bd_ribosome_bgen_YqeH"/>
</dbReference>
<dbReference type="CDD" id="cd01855">
    <property type="entry name" value="YqeH"/>
    <property type="match status" value="1"/>
</dbReference>
<dbReference type="InterPro" id="IPR030378">
    <property type="entry name" value="G_CP_dom"/>
</dbReference>
<dbReference type="InterPro" id="IPR027417">
    <property type="entry name" value="P-loop_NTPase"/>
</dbReference>
<dbReference type="PANTHER" id="PTHR46434">
    <property type="entry name" value="GENETIC INTERACTOR OF PROHIBITINS 3, MITOCHONDRIAL"/>
    <property type="match status" value="1"/>
</dbReference>
<feature type="domain" description="CP-type G" evidence="1">
    <location>
        <begin position="64"/>
        <end position="227"/>
    </location>
</feature>